<dbReference type="Proteomes" id="UP001345827">
    <property type="component" value="Unassembled WGS sequence"/>
</dbReference>
<dbReference type="EMBL" id="JAXLQG010000037">
    <property type="protein sequence ID" value="KAK5527676.1"/>
    <property type="molecule type" value="Genomic_DNA"/>
</dbReference>
<accession>A0AAV9PQT7</accession>
<keyword evidence="2" id="KW-1185">Reference proteome</keyword>
<proteinExistence type="predicted"/>
<gene>
    <name evidence="1" type="ORF">LTR25_010999</name>
</gene>
<evidence type="ECO:0000313" key="2">
    <source>
        <dbReference type="Proteomes" id="UP001345827"/>
    </source>
</evidence>
<organism evidence="1 2">
    <name type="scientific">Vermiconidia calcicola</name>
    <dbReference type="NCBI Taxonomy" id="1690605"/>
    <lineage>
        <taxon>Eukaryota</taxon>
        <taxon>Fungi</taxon>
        <taxon>Dikarya</taxon>
        <taxon>Ascomycota</taxon>
        <taxon>Pezizomycotina</taxon>
        <taxon>Dothideomycetes</taxon>
        <taxon>Dothideomycetidae</taxon>
        <taxon>Mycosphaerellales</taxon>
        <taxon>Extremaceae</taxon>
        <taxon>Vermiconidia</taxon>
    </lineage>
</organism>
<comment type="caution">
    <text evidence="1">The sequence shown here is derived from an EMBL/GenBank/DDBJ whole genome shotgun (WGS) entry which is preliminary data.</text>
</comment>
<reference evidence="1 2" key="1">
    <citation type="submission" date="2023-06" db="EMBL/GenBank/DDBJ databases">
        <title>Black Yeasts Isolated from many extreme environments.</title>
        <authorList>
            <person name="Coleine C."/>
            <person name="Stajich J.E."/>
            <person name="Selbmann L."/>
        </authorList>
    </citation>
    <scope>NUCLEOTIDE SEQUENCE [LARGE SCALE GENOMIC DNA]</scope>
    <source>
        <strain evidence="1 2">CCFEE 5887</strain>
    </source>
</reference>
<protein>
    <submittedName>
        <fullName evidence="1">Uncharacterized protein</fullName>
    </submittedName>
</protein>
<dbReference type="AlphaFoldDB" id="A0AAV9PQT7"/>
<sequence>MELAHFEGIGVTPDDETLEMGMEFLADASHNSPLAARYNSMLKHIHDHVGRSDVNAFMIDEVDNQNGLMRGLQDTSGIFDLDFVDFNDLFLPSAF</sequence>
<evidence type="ECO:0000313" key="1">
    <source>
        <dbReference type="EMBL" id="KAK5527676.1"/>
    </source>
</evidence>
<name>A0AAV9PQT7_9PEZI</name>